<accession>A0A7K3M278</accession>
<evidence type="ECO:0000313" key="3">
    <source>
        <dbReference type="Proteomes" id="UP000460435"/>
    </source>
</evidence>
<comment type="caution">
    <text evidence="2">The sequence shown here is derived from an EMBL/GenBank/DDBJ whole genome shotgun (WGS) entry which is preliminary data.</text>
</comment>
<dbReference type="Proteomes" id="UP000460435">
    <property type="component" value="Unassembled WGS sequence"/>
</dbReference>
<dbReference type="SUPFAM" id="SSF53474">
    <property type="entry name" value="alpha/beta-Hydrolases"/>
    <property type="match status" value="1"/>
</dbReference>
<dbReference type="EMBL" id="WLZY01000003">
    <property type="protein sequence ID" value="NDL57384.1"/>
    <property type="molecule type" value="Genomic_DNA"/>
</dbReference>
<dbReference type="Pfam" id="PF12697">
    <property type="entry name" value="Abhydrolase_6"/>
    <property type="match status" value="1"/>
</dbReference>
<reference evidence="2 3" key="1">
    <citation type="submission" date="2019-11" db="EMBL/GenBank/DDBJ databases">
        <authorList>
            <person name="Li X.-J."/>
            <person name="Feng X.-M."/>
        </authorList>
    </citation>
    <scope>NUCLEOTIDE SEQUENCE [LARGE SCALE GENOMIC DNA]</scope>
    <source>
        <strain evidence="2 3">XMNu-373</strain>
    </source>
</reference>
<gene>
    <name evidence="2" type="ORF">F7O44_09905</name>
</gene>
<protein>
    <submittedName>
        <fullName evidence="2">Alpha/beta fold hydrolase</fullName>
    </submittedName>
</protein>
<dbReference type="InterPro" id="IPR050228">
    <property type="entry name" value="Carboxylesterase_BioH"/>
</dbReference>
<organism evidence="2 3">
    <name type="scientific">Phytoactinopolyspora mesophila</name>
    <dbReference type="NCBI Taxonomy" id="2650750"/>
    <lineage>
        <taxon>Bacteria</taxon>
        <taxon>Bacillati</taxon>
        <taxon>Actinomycetota</taxon>
        <taxon>Actinomycetes</taxon>
        <taxon>Jiangellales</taxon>
        <taxon>Jiangellaceae</taxon>
        <taxon>Phytoactinopolyspora</taxon>
    </lineage>
</organism>
<dbReference type="Gene3D" id="3.40.50.1820">
    <property type="entry name" value="alpha/beta hydrolase"/>
    <property type="match status" value="1"/>
</dbReference>
<dbReference type="GO" id="GO:0016787">
    <property type="term" value="F:hydrolase activity"/>
    <property type="evidence" value="ECO:0007669"/>
    <property type="project" value="UniProtKB-KW"/>
</dbReference>
<dbReference type="PRINTS" id="PR00412">
    <property type="entry name" value="EPOXHYDRLASE"/>
</dbReference>
<name>A0A7K3M278_9ACTN</name>
<feature type="domain" description="AB hydrolase-1" evidence="1">
    <location>
        <begin position="36"/>
        <end position="285"/>
    </location>
</feature>
<keyword evidence="2" id="KW-0378">Hydrolase</keyword>
<dbReference type="PANTHER" id="PTHR43194">
    <property type="entry name" value="HYDROLASE ALPHA/BETA FOLD FAMILY"/>
    <property type="match status" value="1"/>
</dbReference>
<sequence>MAVISKWPGREVILPSGRRINVRHAAPEEPDQPPAVMIHGLGGASTNWTALMRELRGDLDQWSPDLPGFGESPPSGEHTVSAYVADVIAYLERFDGPVHLIGNSMGGMICVLVASARPDLVRTLVLLSPAMPQYRLPRGAQAMALVALPKLGEWILGRVNGKPTQEQIERLAPMLYGNPEGVDPDEFAFAIEERMRWVSQAHARDVLLTALRSLVGQYLPPRRRSTWWAAQKVLCPAMVIVCEKDALVGAWSARRWQRALPRARVVKLEHSGHVSMMEYPSAVAHLVRTFLRDVSSS</sequence>
<dbReference type="AlphaFoldDB" id="A0A7K3M278"/>
<dbReference type="PRINTS" id="PR00111">
    <property type="entry name" value="ABHYDROLASE"/>
</dbReference>
<evidence type="ECO:0000313" key="2">
    <source>
        <dbReference type="EMBL" id="NDL57384.1"/>
    </source>
</evidence>
<keyword evidence="3" id="KW-1185">Reference proteome</keyword>
<dbReference type="InterPro" id="IPR000073">
    <property type="entry name" value="AB_hydrolase_1"/>
</dbReference>
<dbReference type="RefSeq" id="WP_162450106.1">
    <property type="nucleotide sequence ID" value="NZ_WLZY01000003.1"/>
</dbReference>
<dbReference type="InterPro" id="IPR000639">
    <property type="entry name" value="Epox_hydrolase-like"/>
</dbReference>
<dbReference type="PANTHER" id="PTHR43194:SF2">
    <property type="entry name" value="PEROXISOMAL MEMBRANE PROTEIN LPX1"/>
    <property type="match status" value="1"/>
</dbReference>
<proteinExistence type="predicted"/>
<dbReference type="InterPro" id="IPR029058">
    <property type="entry name" value="AB_hydrolase_fold"/>
</dbReference>
<evidence type="ECO:0000259" key="1">
    <source>
        <dbReference type="Pfam" id="PF12697"/>
    </source>
</evidence>